<sequence>MPRPRVKPQDRKRSVRACLACKASKKRCDGTRPCRTCQMKGTADSCAFTSQQRGTQPTHTRGSIQLQQLTPSEADHHAITYHTVTPIEKPRPRESDDVRSTRDTTPSAGQRPTMLYSSSGERGVLRPNERPSPCENQMLI</sequence>
<organism evidence="7 8">
    <name type="scientific">Aspergillus pseudotamarii</name>
    <dbReference type="NCBI Taxonomy" id="132259"/>
    <lineage>
        <taxon>Eukaryota</taxon>
        <taxon>Fungi</taxon>
        <taxon>Dikarya</taxon>
        <taxon>Ascomycota</taxon>
        <taxon>Pezizomycotina</taxon>
        <taxon>Eurotiomycetes</taxon>
        <taxon>Eurotiomycetidae</taxon>
        <taxon>Eurotiales</taxon>
        <taxon>Aspergillaceae</taxon>
        <taxon>Aspergillus</taxon>
        <taxon>Aspergillus subgen. Circumdati</taxon>
    </lineage>
</organism>
<accession>A0A5N6SHZ4</accession>
<dbReference type="AlphaFoldDB" id="A0A5N6SHZ4"/>
<keyword evidence="3" id="KW-0804">Transcription</keyword>
<dbReference type="PROSITE" id="PS50048">
    <property type="entry name" value="ZN2_CY6_FUNGAL_2"/>
    <property type="match status" value="1"/>
</dbReference>
<dbReference type="PROSITE" id="PS00463">
    <property type="entry name" value="ZN2_CY6_FUNGAL_1"/>
    <property type="match status" value="1"/>
</dbReference>
<protein>
    <recommendedName>
        <fullName evidence="6">Zn(2)-C6 fungal-type domain-containing protein</fullName>
    </recommendedName>
</protein>
<evidence type="ECO:0000256" key="4">
    <source>
        <dbReference type="ARBA" id="ARBA00023242"/>
    </source>
</evidence>
<gene>
    <name evidence="7" type="ORF">BDV38DRAFT_255591</name>
</gene>
<dbReference type="CDD" id="cd00067">
    <property type="entry name" value="GAL4"/>
    <property type="match status" value="1"/>
</dbReference>
<dbReference type="SUPFAM" id="SSF57701">
    <property type="entry name" value="Zn2/Cys6 DNA-binding domain"/>
    <property type="match status" value="1"/>
</dbReference>
<feature type="domain" description="Zn(2)-C6 fungal-type" evidence="6">
    <location>
        <begin position="17"/>
        <end position="48"/>
    </location>
</feature>
<dbReference type="EMBL" id="ML743605">
    <property type="protein sequence ID" value="KAE8134306.1"/>
    <property type="molecule type" value="Genomic_DNA"/>
</dbReference>
<evidence type="ECO:0000256" key="5">
    <source>
        <dbReference type="SAM" id="MobiDB-lite"/>
    </source>
</evidence>
<feature type="compositionally biased region" description="Basic and acidic residues" evidence="5">
    <location>
        <begin position="88"/>
        <end position="102"/>
    </location>
</feature>
<dbReference type="InterPro" id="IPR036864">
    <property type="entry name" value="Zn2-C6_fun-type_DNA-bd_sf"/>
</dbReference>
<proteinExistence type="predicted"/>
<dbReference type="GO" id="GO:0009893">
    <property type="term" value="P:positive regulation of metabolic process"/>
    <property type="evidence" value="ECO:0007669"/>
    <property type="project" value="UniProtKB-ARBA"/>
</dbReference>
<reference evidence="7 8" key="1">
    <citation type="submission" date="2019-04" db="EMBL/GenBank/DDBJ databases">
        <title>Friends and foes A comparative genomics study of 23 Aspergillus species from section Flavi.</title>
        <authorList>
            <consortium name="DOE Joint Genome Institute"/>
            <person name="Kjaerbolling I."/>
            <person name="Vesth T."/>
            <person name="Frisvad J.C."/>
            <person name="Nybo J.L."/>
            <person name="Theobald S."/>
            <person name="Kildgaard S."/>
            <person name="Isbrandt T."/>
            <person name="Kuo A."/>
            <person name="Sato A."/>
            <person name="Lyhne E.K."/>
            <person name="Kogle M.E."/>
            <person name="Wiebenga A."/>
            <person name="Kun R.S."/>
            <person name="Lubbers R.J."/>
            <person name="Makela M.R."/>
            <person name="Barry K."/>
            <person name="Chovatia M."/>
            <person name="Clum A."/>
            <person name="Daum C."/>
            <person name="Haridas S."/>
            <person name="He G."/>
            <person name="LaButti K."/>
            <person name="Lipzen A."/>
            <person name="Mondo S."/>
            <person name="Riley R."/>
            <person name="Salamov A."/>
            <person name="Simmons B.A."/>
            <person name="Magnuson J.K."/>
            <person name="Henrissat B."/>
            <person name="Mortensen U.H."/>
            <person name="Larsen T.O."/>
            <person name="Devries R.P."/>
            <person name="Grigoriev I.V."/>
            <person name="Machida M."/>
            <person name="Baker S.E."/>
            <person name="Andersen M.R."/>
        </authorList>
    </citation>
    <scope>NUCLEOTIDE SEQUENCE [LARGE SCALE GENOMIC DNA]</scope>
    <source>
        <strain evidence="7 8">CBS 117625</strain>
    </source>
</reference>
<name>A0A5N6SHZ4_ASPPS</name>
<dbReference type="GeneID" id="43639647"/>
<dbReference type="GO" id="GO:0003677">
    <property type="term" value="F:DNA binding"/>
    <property type="evidence" value="ECO:0007669"/>
    <property type="project" value="UniProtKB-KW"/>
</dbReference>
<evidence type="ECO:0000259" key="6">
    <source>
        <dbReference type="PROSITE" id="PS50048"/>
    </source>
</evidence>
<evidence type="ECO:0000313" key="7">
    <source>
        <dbReference type="EMBL" id="KAE8134306.1"/>
    </source>
</evidence>
<keyword evidence="1" id="KW-0805">Transcription regulation</keyword>
<dbReference type="OrthoDB" id="4064873at2759"/>
<feature type="compositionally biased region" description="Polar residues" evidence="5">
    <location>
        <begin position="103"/>
        <end position="120"/>
    </location>
</feature>
<dbReference type="Proteomes" id="UP000325672">
    <property type="component" value="Unassembled WGS sequence"/>
</dbReference>
<keyword evidence="4" id="KW-0539">Nucleus</keyword>
<evidence type="ECO:0000256" key="3">
    <source>
        <dbReference type="ARBA" id="ARBA00023163"/>
    </source>
</evidence>
<evidence type="ECO:0000256" key="2">
    <source>
        <dbReference type="ARBA" id="ARBA00023125"/>
    </source>
</evidence>
<dbReference type="GO" id="GO:0008270">
    <property type="term" value="F:zinc ion binding"/>
    <property type="evidence" value="ECO:0007669"/>
    <property type="project" value="InterPro"/>
</dbReference>
<dbReference type="Gene3D" id="4.10.240.10">
    <property type="entry name" value="Zn(2)-C6 fungal-type DNA-binding domain"/>
    <property type="match status" value="1"/>
</dbReference>
<evidence type="ECO:0000256" key="1">
    <source>
        <dbReference type="ARBA" id="ARBA00023015"/>
    </source>
</evidence>
<feature type="region of interest" description="Disordered" evidence="5">
    <location>
        <begin position="84"/>
        <end position="140"/>
    </location>
</feature>
<keyword evidence="8" id="KW-1185">Reference proteome</keyword>
<dbReference type="InterPro" id="IPR001138">
    <property type="entry name" value="Zn2Cys6_DnaBD"/>
</dbReference>
<evidence type="ECO:0000313" key="8">
    <source>
        <dbReference type="Proteomes" id="UP000325672"/>
    </source>
</evidence>
<dbReference type="RefSeq" id="XP_031910369.1">
    <property type="nucleotide sequence ID" value="XM_032055437.1"/>
</dbReference>
<keyword evidence="2" id="KW-0238">DNA-binding</keyword>
<dbReference type="GO" id="GO:0000981">
    <property type="term" value="F:DNA-binding transcription factor activity, RNA polymerase II-specific"/>
    <property type="evidence" value="ECO:0007669"/>
    <property type="project" value="InterPro"/>
</dbReference>
<dbReference type="Pfam" id="PF00172">
    <property type="entry name" value="Zn_clus"/>
    <property type="match status" value="1"/>
</dbReference>
<dbReference type="SMART" id="SM00066">
    <property type="entry name" value="GAL4"/>
    <property type="match status" value="1"/>
</dbReference>